<keyword evidence="2" id="KW-1185">Reference proteome</keyword>
<dbReference type="Proteomes" id="UP000006755">
    <property type="component" value="Unassembled WGS sequence"/>
</dbReference>
<sequence>MNKFSWPLLALALTACNDANQGRTVTAKAPEPPDLSERTPSPHQLSLFHCNSTTLVLEVEGGQARLYLDGQAQQVSPVAGGFGNDTLRFTLNAEGGQLSTPEGQDSCQRDLSATPWDLARNRGVEFRALGNEPGWSLEIGAKGLLLSTDYGQRTLSGKTEPYQDGAITYYKAELFEVALSPGPCSDDMSGEEFDTQVQVRLDGQVLRGCGNSLK</sequence>
<gene>
    <name evidence="1" type="ORF">B3C1_17827</name>
</gene>
<protein>
    <recommendedName>
        <fullName evidence="3">C-type lysozyme inhibitor domain-containing protein</fullName>
    </recommendedName>
</protein>
<comment type="caution">
    <text evidence="1">The sequence shown here is derived from an EMBL/GenBank/DDBJ whole genome shotgun (WGS) entry which is preliminary data.</text>
</comment>
<proteinExistence type="predicted"/>
<dbReference type="eggNOG" id="COG3650">
    <property type="taxonomic scope" value="Bacteria"/>
</dbReference>
<name>K2JRV6_9GAMM</name>
<dbReference type="AlphaFoldDB" id="K2JRV6"/>
<reference evidence="1 2" key="1">
    <citation type="journal article" date="2012" name="J. Bacteriol.">
        <title>Genome Sequence of Gallaecimonas xiamenensis Type Strain 3-C-1.</title>
        <authorList>
            <person name="Lai Q."/>
            <person name="Wang L."/>
            <person name="Wang W."/>
            <person name="Shao Z."/>
        </authorList>
    </citation>
    <scope>NUCLEOTIDE SEQUENCE [LARGE SCALE GENOMIC DNA]</scope>
    <source>
        <strain evidence="1 2">3-C-1</strain>
    </source>
</reference>
<organism evidence="1 2">
    <name type="scientific">Gallaecimonas xiamenensis 3-C-1</name>
    <dbReference type="NCBI Taxonomy" id="745411"/>
    <lineage>
        <taxon>Bacteria</taxon>
        <taxon>Pseudomonadati</taxon>
        <taxon>Pseudomonadota</taxon>
        <taxon>Gammaproteobacteria</taxon>
        <taxon>Enterobacterales</taxon>
        <taxon>Gallaecimonadaceae</taxon>
        <taxon>Gallaecimonas</taxon>
    </lineage>
</organism>
<evidence type="ECO:0000313" key="2">
    <source>
        <dbReference type="Proteomes" id="UP000006755"/>
    </source>
</evidence>
<accession>K2JRV6</accession>
<dbReference type="PROSITE" id="PS51257">
    <property type="entry name" value="PROKAR_LIPOPROTEIN"/>
    <property type="match status" value="1"/>
</dbReference>
<dbReference type="EMBL" id="AMRI01000035">
    <property type="protein sequence ID" value="EKE67925.1"/>
    <property type="molecule type" value="Genomic_DNA"/>
</dbReference>
<dbReference type="OrthoDB" id="5348860at2"/>
<evidence type="ECO:0008006" key="3">
    <source>
        <dbReference type="Google" id="ProtNLM"/>
    </source>
</evidence>
<evidence type="ECO:0000313" key="1">
    <source>
        <dbReference type="EMBL" id="EKE67925.1"/>
    </source>
</evidence>
<dbReference type="RefSeq" id="WP_008486549.1">
    <property type="nucleotide sequence ID" value="NZ_AMRI01000035.1"/>
</dbReference>